<evidence type="ECO:0000313" key="7">
    <source>
        <dbReference type="EMBL" id="RQH31153.1"/>
    </source>
</evidence>
<dbReference type="Proteomes" id="UP000269154">
    <property type="component" value="Unassembled WGS sequence"/>
</dbReference>
<feature type="transmembrane region" description="Helical" evidence="5">
    <location>
        <begin position="72"/>
        <end position="92"/>
    </location>
</feature>
<dbReference type="EMBL" id="RCBY01000170">
    <property type="protein sequence ID" value="RQH31153.1"/>
    <property type="molecule type" value="Genomic_DNA"/>
</dbReference>
<keyword evidence="3 5" id="KW-1133">Transmembrane helix</keyword>
<dbReference type="OrthoDB" id="450694at2"/>
<feature type="transmembrane region" description="Helical" evidence="5">
    <location>
        <begin position="167"/>
        <end position="189"/>
    </location>
</feature>
<comment type="subcellular location">
    <subcellularLocation>
        <location evidence="1">Membrane</location>
    </subcellularLocation>
</comment>
<dbReference type="Gene3D" id="2.30.30.60">
    <property type="match status" value="1"/>
</dbReference>
<dbReference type="PANTHER" id="PTHR30566:SF5">
    <property type="entry name" value="MECHANOSENSITIVE ION CHANNEL PROTEIN 1, MITOCHONDRIAL-RELATED"/>
    <property type="match status" value="1"/>
</dbReference>
<name>A0A3N6P6K8_9CYAN</name>
<evidence type="ECO:0000259" key="6">
    <source>
        <dbReference type="Pfam" id="PF00924"/>
    </source>
</evidence>
<dbReference type="GO" id="GO:0055085">
    <property type="term" value="P:transmembrane transport"/>
    <property type="evidence" value="ECO:0007669"/>
    <property type="project" value="InterPro"/>
</dbReference>
<proteinExistence type="predicted"/>
<dbReference type="GO" id="GO:0016020">
    <property type="term" value="C:membrane"/>
    <property type="evidence" value="ECO:0007669"/>
    <property type="project" value="UniProtKB-SubCell"/>
</dbReference>
<keyword evidence="2 5" id="KW-0812">Transmembrane</keyword>
<organism evidence="7 8">
    <name type="scientific">Okeania hirsuta</name>
    <dbReference type="NCBI Taxonomy" id="1458930"/>
    <lineage>
        <taxon>Bacteria</taxon>
        <taxon>Bacillati</taxon>
        <taxon>Cyanobacteriota</taxon>
        <taxon>Cyanophyceae</taxon>
        <taxon>Oscillatoriophycideae</taxon>
        <taxon>Oscillatoriales</taxon>
        <taxon>Microcoleaceae</taxon>
        <taxon>Okeania</taxon>
    </lineage>
</organism>
<evidence type="ECO:0000256" key="3">
    <source>
        <dbReference type="ARBA" id="ARBA00022989"/>
    </source>
</evidence>
<dbReference type="InterPro" id="IPR023408">
    <property type="entry name" value="MscS_beta-dom_sf"/>
</dbReference>
<evidence type="ECO:0000256" key="4">
    <source>
        <dbReference type="ARBA" id="ARBA00023136"/>
    </source>
</evidence>
<dbReference type="Pfam" id="PF00924">
    <property type="entry name" value="MS_channel_2nd"/>
    <property type="match status" value="1"/>
</dbReference>
<reference evidence="7 8" key="1">
    <citation type="journal article" date="2018" name="ACS Chem. Biol.">
        <title>Ketoreductase domain dysfunction expands chemodiversity: malyngamide biosynthesis in the cyanobacterium Okeania hirsuta.</title>
        <authorList>
            <person name="Moss N.A."/>
            <person name="Leao T."/>
            <person name="Rankin M."/>
            <person name="McCullough T.M."/>
            <person name="Qu P."/>
            <person name="Korobeynikov A."/>
            <person name="Smith J.L."/>
            <person name="Gerwick L."/>
            <person name="Gerwick W.H."/>
        </authorList>
    </citation>
    <scope>NUCLEOTIDE SEQUENCE [LARGE SCALE GENOMIC DNA]</scope>
    <source>
        <strain evidence="7 8">PAB10Feb10-1</strain>
    </source>
</reference>
<evidence type="ECO:0000256" key="5">
    <source>
        <dbReference type="SAM" id="Phobius"/>
    </source>
</evidence>
<dbReference type="InterPro" id="IPR006685">
    <property type="entry name" value="MscS_channel_2nd"/>
</dbReference>
<feature type="transmembrane region" description="Helical" evidence="5">
    <location>
        <begin position="99"/>
        <end position="117"/>
    </location>
</feature>
<feature type="domain" description="Mechanosensitive ion channel MscS" evidence="6">
    <location>
        <begin position="198"/>
        <end position="260"/>
    </location>
</feature>
<dbReference type="AlphaFoldDB" id="A0A3N6P6K8"/>
<keyword evidence="4 5" id="KW-0472">Membrane</keyword>
<dbReference type="RefSeq" id="WP_124155269.1">
    <property type="nucleotide sequence ID" value="NZ_CAWOLW010000080.1"/>
</dbReference>
<keyword evidence="8" id="KW-1185">Reference proteome</keyword>
<protein>
    <submittedName>
        <fullName evidence="7">Mechanosensitive ion channel family protein</fullName>
    </submittedName>
</protein>
<comment type="caution">
    <text evidence="7">The sequence shown here is derived from an EMBL/GenBank/DDBJ whole genome shotgun (WGS) entry which is preliminary data.</text>
</comment>
<dbReference type="InterPro" id="IPR010920">
    <property type="entry name" value="LSM_dom_sf"/>
</dbReference>
<feature type="transmembrane region" description="Helical" evidence="5">
    <location>
        <begin position="24"/>
        <end position="46"/>
    </location>
</feature>
<sequence>MDLLEQIWNSLGEISIFGLSAYKLLFALGVLLLTLILQGFIAGVIIKSIEGLASNTKSDLDDQLIAIIKEPLGWLVLIAGFWSVHIILMEYISPQLNKIITDIIGLAAIALVANVIYRSAPLLGQLLKYLTIHTETDLDDLLVPYFPRLFRIAAIVVVCIKGAEVFLGASAGALIGLLGGAGVALGLLFKDIIYDWCCAVIIYTDGLYRPGDWIGVTGLSGFFQVSEIGLRTTKLYSWEWGSIIKMPNSRMVGGIVDNWSQDRANVEEWGITGTLKIDGITADQAERIIAGLDEIFKSMEGFLEHYIMFLGLEGNARKIKYVSYHPPAGYGRTANEFHLRVMKLMEKEGIAAQNVFIITDQESYTKNMKMAIKN</sequence>
<evidence type="ECO:0000256" key="1">
    <source>
        <dbReference type="ARBA" id="ARBA00004370"/>
    </source>
</evidence>
<dbReference type="PANTHER" id="PTHR30566">
    <property type="entry name" value="YNAI-RELATED MECHANOSENSITIVE ION CHANNEL"/>
    <property type="match status" value="1"/>
</dbReference>
<evidence type="ECO:0000313" key="8">
    <source>
        <dbReference type="Proteomes" id="UP000269154"/>
    </source>
</evidence>
<dbReference type="SUPFAM" id="SSF50182">
    <property type="entry name" value="Sm-like ribonucleoproteins"/>
    <property type="match status" value="1"/>
</dbReference>
<accession>A0A3N6P6K8</accession>
<gene>
    <name evidence="7" type="ORF">D5R40_23455</name>
</gene>
<evidence type="ECO:0000256" key="2">
    <source>
        <dbReference type="ARBA" id="ARBA00022692"/>
    </source>
</evidence>